<dbReference type="Pfam" id="PF21307">
    <property type="entry name" value="Glyco_hydro_95_C"/>
    <property type="match status" value="1"/>
</dbReference>
<feature type="domain" description="Glycosyl hydrolase family 95 catalytic" evidence="3">
    <location>
        <begin position="291"/>
        <end position="703"/>
    </location>
</feature>
<name>K2PP93_9FLAO</name>
<proteinExistence type="predicted"/>
<dbReference type="GO" id="GO:0004560">
    <property type="term" value="F:alpha-L-fucosidase activity"/>
    <property type="evidence" value="ECO:0007669"/>
    <property type="project" value="InterPro"/>
</dbReference>
<dbReference type="Pfam" id="PF14498">
    <property type="entry name" value="Glyco_hyd_65N_2"/>
    <property type="match status" value="1"/>
</dbReference>
<evidence type="ECO:0000259" key="2">
    <source>
        <dbReference type="Pfam" id="PF21307"/>
    </source>
</evidence>
<dbReference type="Proteomes" id="UP000007364">
    <property type="component" value="Unassembled WGS sequence"/>
</dbReference>
<reference evidence="4 5" key="1">
    <citation type="journal article" date="2012" name="J. Bacteriol.">
        <title>Genome Sequence of Galbibacter marinum Type Strain ck-I2-15.</title>
        <authorList>
            <person name="Lai Q."/>
            <person name="Li C."/>
            <person name="Shao Z."/>
        </authorList>
    </citation>
    <scope>NUCLEOTIDE SEQUENCE [LARGE SCALE GENOMIC DNA]</scope>
    <source>
        <strain evidence="5">ck-I2-15</strain>
    </source>
</reference>
<dbReference type="InterPro" id="IPR008928">
    <property type="entry name" value="6-hairpin_glycosidase_sf"/>
</dbReference>
<comment type="caution">
    <text evidence="4">The sequence shown here is derived from an EMBL/GenBank/DDBJ whole genome shotgun (WGS) entry which is preliminary data.</text>
</comment>
<evidence type="ECO:0000259" key="3">
    <source>
        <dbReference type="Pfam" id="PF22124"/>
    </source>
</evidence>
<dbReference type="Pfam" id="PF22124">
    <property type="entry name" value="Glyco_hydro_95_cat"/>
    <property type="match status" value="1"/>
</dbReference>
<dbReference type="InterPro" id="IPR054363">
    <property type="entry name" value="GH95_cat"/>
</dbReference>
<keyword evidence="4" id="KW-0378">Hydrolase</keyword>
<feature type="domain" description="Glycosyl hydrolase family 95 N-terminal" evidence="1">
    <location>
        <begin position="28"/>
        <end position="270"/>
    </location>
</feature>
<dbReference type="EMBL" id="AMSG01000025">
    <property type="protein sequence ID" value="EKF54305.1"/>
    <property type="molecule type" value="Genomic_DNA"/>
</dbReference>
<organism evidence="4 5">
    <name type="scientific">Galbibacter marinus</name>
    <dbReference type="NCBI Taxonomy" id="555500"/>
    <lineage>
        <taxon>Bacteria</taxon>
        <taxon>Pseudomonadati</taxon>
        <taxon>Bacteroidota</taxon>
        <taxon>Flavobacteriia</taxon>
        <taxon>Flavobacteriales</taxon>
        <taxon>Flavobacteriaceae</taxon>
        <taxon>Galbibacter</taxon>
    </lineage>
</organism>
<dbReference type="Gene3D" id="1.50.10.10">
    <property type="match status" value="1"/>
</dbReference>
<dbReference type="PIRSF" id="PIRSF007663">
    <property type="entry name" value="UCP007663"/>
    <property type="match status" value="1"/>
</dbReference>
<dbReference type="InterPro" id="IPR049053">
    <property type="entry name" value="AFCA-like_C"/>
</dbReference>
<feature type="domain" description="Alpha fucosidase A-like C-terminal" evidence="2">
    <location>
        <begin position="705"/>
        <end position="796"/>
    </location>
</feature>
<dbReference type="OrthoDB" id="9802600at2"/>
<dbReference type="PANTHER" id="PTHR31084">
    <property type="entry name" value="ALPHA-L-FUCOSIDASE 2"/>
    <property type="match status" value="1"/>
</dbReference>
<gene>
    <name evidence="4" type="ORF">I215_13188</name>
</gene>
<dbReference type="PANTHER" id="PTHR31084:SF0">
    <property type="entry name" value="ALPHA-L-FUCOSIDASE 2"/>
    <property type="match status" value="1"/>
</dbReference>
<keyword evidence="5" id="KW-1185">Reference proteome</keyword>
<dbReference type="GO" id="GO:0005975">
    <property type="term" value="P:carbohydrate metabolic process"/>
    <property type="evidence" value="ECO:0007669"/>
    <property type="project" value="InterPro"/>
</dbReference>
<evidence type="ECO:0000313" key="4">
    <source>
        <dbReference type="EMBL" id="EKF54305.1"/>
    </source>
</evidence>
<evidence type="ECO:0000259" key="1">
    <source>
        <dbReference type="Pfam" id="PF14498"/>
    </source>
</evidence>
<protein>
    <submittedName>
        <fullName evidence="4">Glycoside hydrolase</fullName>
    </submittedName>
</protein>
<dbReference type="SUPFAM" id="SSF48208">
    <property type="entry name" value="Six-hairpin glycosidases"/>
    <property type="match status" value="1"/>
</dbReference>
<dbReference type="eggNOG" id="COG1554">
    <property type="taxonomic scope" value="Bacteria"/>
</dbReference>
<dbReference type="PATRIC" id="fig|555500.3.peg.2719"/>
<dbReference type="InterPro" id="IPR016518">
    <property type="entry name" value="Alpha-L-fucosidase"/>
</dbReference>
<dbReference type="InterPro" id="IPR012341">
    <property type="entry name" value="6hp_glycosidase-like_sf"/>
</dbReference>
<dbReference type="RefSeq" id="WP_008992476.1">
    <property type="nucleotide sequence ID" value="NZ_AMSG01000025.1"/>
</dbReference>
<dbReference type="InterPro" id="IPR027414">
    <property type="entry name" value="GH95_N_dom"/>
</dbReference>
<dbReference type="STRING" id="555500.I215_13188"/>
<accession>K2PP93</accession>
<evidence type="ECO:0000313" key="5">
    <source>
        <dbReference type="Proteomes" id="UP000007364"/>
    </source>
</evidence>
<dbReference type="AlphaFoldDB" id="K2PP93"/>
<sequence>MKLTPSIITVICAICFFQIAHSQDNLKLWYKQPAELWEGSIPLGNGRLGAMPDGGVSQENIVLNDITLWSGGPQDADDPNAIKYLPEIRRLLFEGKNSQAEALMYKTFVSKGPGSGKGNGADVPYGSYQILGNLHFNYHLPNKAQDYKRELDITNATATTTFSVDGVEYTREYFTSFSDDVIVFKLTASKAAQISFDLGVDRPERFTTTTQGEELLMQGQLNNGTDGNGMKYALRVRVIPEGGTLKAKDGTLQVNGANSAVILISAATDYFVPNVEQWVETQLDKAEKKPYNTLKETHIDFYKNMFDRASIELGSETQAEALPTDERLKRFEITKDDPGLAELYFQYGRYLAISSTRPGLLPPNLQGLWANTVQTPWNGDYHLNINLQMNHWPIDVVNLPMLNQPYYKLIKGLVEPGEKTAKTYYGGDGWVAHVITNIWGYTSPGEHPSWGSTNSGSGWMCQMLWRHYAFNQDMDYLKKIYPILKGSAQFYNSTLVEHPDRDWLVTAPSNSPENAFFLTNGEKANVAIAPTIDNQIIRSLFQNVIEASQLLDVDKQFRKQLKHRITKLPPNQIAKNGRLMEWIKDYKEPEPTHRHVSHLWGLYPGNEISLEKTPELAQAAKKTLLKRGDISTGWSLAWKINFWARLADGEHAYKLLGDLLKPSTETGFNMSDGGGTYPNLFCAHPPFQIDGNFGAAAGIAEMLVQSHEGFINFLPALPKVWKDGNFEGLRVRGGAEVGAAWERGKLKSAYLKATSENTFKIKVSKAIKSYTLNANPNKHIPINTDYIELDLKKGDQVQLFDHL</sequence>